<dbReference type="Gene3D" id="3.40.50.150">
    <property type="entry name" value="Vaccinia Virus protein VP39"/>
    <property type="match status" value="1"/>
</dbReference>
<feature type="transmembrane region" description="Helical" evidence="2">
    <location>
        <begin position="300"/>
        <end position="319"/>
    </location>
</feature>
<dbReference type="Proteomes" id="UP001499930">
    <property type="component" value="Unassembled WGS sequence"/>
</dbReference>
<dbReference type="CDD" id="cd02440">
    <property type="entry name" value="AdoMet_MTases"/>
    <property type="match status" value="1"/>
</dbReference>
<proteinExistence type="predicted"/>
<evidence type="ECO:0000313" key="5">
    <source>
        <dbReference type="Proteomes" id="UP001499930"/>
    </source>
</evidence>
<dbReference type="PANTHER" id="PTHR43591">
    <property type="entry name" value="METHYLTRANSFERASE"/>
    <property type="match status" value="1"/>
</dbReference>
<accession>A0ABP6KHG3</accession>
<reference evidence="5" key="1">
    <citation type="journal article" date="2019" name="Int. J. Syst. Evol. Microbiol.">
        <title>The Global Catalogue of Microorganisms (GCM) 10K type strain sequencing project: providing services to taxonomists for standard genome sequencing and annotation.</title>
        <authorList>
            <consortium name="The Broad Institute Genomics Platform"/>
            <consortium name="The Broad Institute Genome Sequencing Center for Infectious Disease"/>
            <person name="Wu L."/>
            <person name="Ma J."/>
        </authorList>
    </citation>
    <scope>NUCLEOTIDE SEQUENCE [LARGE SCALE GENOMIC DNA]</scope>
    <source>
        <strain evidence="5">JCM 3106</strain>
    </source>
</reference>
<organism evidence="4 5">
    <name type="scientific">Streptosporangium longisporum</name>
    <dbReference type="NCBI Taxonomy" id="46187"/>
    <lineage>
        <taxon>Bacteria</taxon>
        <taxon>Bacillati</taxon>
        <taxon>Actinomycetota</taxon>
        <taxon>Actinomycetes</taxon>
        <taxon>Streptosporangiales</taxon>
        <taxon>Streptosporangiaceae</taxon>
        <taxon>Streptosporangium</taxon>
    </lineage>
</organism>
<dbReference type="EMBL" id="BAAAWD010000007">
    <property type="protein sequence ID" value="GAA3005770.1"/>
    <property type="molecule type" value="Genomic_DNA"/>
</dbReference>
<dbReference type="Pfam" id="PF08241">
    <property type="entry name" value="Methyltransf_11"/>
    <property type="match status" value="1"/>
</dbReference>
<evidence type="ECO:0000256" key="2">
    <source>
        <dbReference type="SAM" id="Phobius"/>
    </source>
</evidence>
<gene>
    <name evidence="4" type="ORF">GCM10017559_29410</name>
</gene>
<protein>
    <recommendedName>
        <fullName evidence="3">Methyltransferase type 11 domain-containing protein</fullName>
    </recommendedName>
</protein>
<keyword evidence="2" id="KW-0812">Transmembrane</keyword>
<feature type="compositionally biased region" description="Basic residues" evidence="1">
    <location>
        <begin position="273"/>
        <end position="292"/>
    </location>
</feature>
<feature type="transmembrane region" description="Helical" evidence="2">
    <location>
        <begin position="331"/>
        <end position="349"/>
    </location>
</feature>
<dbReference type="InterPro" id="IPR013216">
    <property type="entry name" value="Methyltransf_11"/>
</dbReference>
<keyword evidence="5" id="KW-1185">Reference proteome</keyword>
<sequence length="354" mass="36842">MTLDTAAASAAPRPDAGSYDPATTTSGGLSGELARLEAQAALSFDEELSLLRELGLTSSKGPLVEIGAGSGAITRRLRRALPDLSLTAVDIDPGLLAHAEGAGAELVVADAADLPLETASAGYVLLRYVLQHLSDPAPALAEALRILRPGGRIMITEVDASCWGLADPSHPELAGVHAKIAATQQAAGGDRAIGRRLTRLLRGAGFTDVTIRPFATTNDTRPTDDFAPPPRPGTAAAAPGLRCAVLSGGGSRRRSLEQVPVRPRRLGDAPGLHRSRHRSRPPPRGAPLHRRKHMSTNVKIFITIFCYISGVMGVVTAVMQASTTPANSTGALIAGVIGALFLVAGVALSRRPRY</sequence>
<evidence type="ECO:0000313" key="4">
    <source>
        <dbReference type="EMBL" id="GAA3005770.1"/>
    </source>
</evidence>
<feature type="region of interest" description="Disordered" evidence="1">
    <location>
        <begin position="214"/>
        <end position="292"/>
    </location>
</feature>
<feature type="compositionally biased region" description="Low complexity" evidence="1">
    <location>
        <begin position="1"/>
        <end position="11"/>
    </location>
</feature>
<evidence type="ECO:0000256" key="1">
    <source>
        <dbReference type="SAM" id="MobiDB-lite"/>
    </source>
</evidence>
<feature type="region of interest" description="Disordered" evidence="1">
    <location>
        <begin position="1"/>
        <end position="28"/>
    </location>
</feature>
<dbReference type="RefSeq" id="WP_344894335.1">
    <property type="nucleotide sequence ID" value="NZ_BAAAWD010000007.1"/>
</dbReference>
<comment type="caution">
    <text evidence="4">The sequence shown here is derived from an EMBL/GenBank/DDBJ whole genome shotgun (WGS) entry which is preliminary data.</text>
</comment>
<keyword evidence="2" id="KW-1133">Transmembrane helix</keyword>
<dbReference type="InterPro" id="IPR029063">
    <property type="entry name" value="SAM-dependent_MTases_sf"/>
</dbReference>
<dbReference type="SUPFAM" id="SSF53335">
    <property type="entry name" value="S-adenosyl-L-methionine-dependent methyltransferases"/>
    <property type="match status" value="1"/>
</dbReference>
<feature type="domain" description="Methyltransferase type 11" evidence="3">
    <location>
        <begin position="64"/>
        <end position="155"/>
    </location>
</feature>
<evidence type="ECO:0000259" key="3">
    <source>
        <dbReference type="Pfam" id="PF08241"/>
    </source>
</evidence>
<keyword evidence="2" id="KW-0472">Membrane</keyword>
<name>A0ABP6KHG3_9ACTN</name>